<dbReference type="Proteomes" id="UP000187203">
    <property type="component" value="Unassembled WGS sequence"/>
</dbReference>
<protein>
    <recommendedName>
        <fullName evidence="1">non-specific serine/threonine protein kinase</fullName>
        <ecNumber evidence="1">2.7.11.1</ecNumber>
    </recommendedName>
</protein>
<sequence length="73" mass="8474">MFSVWNFDEKIAYEDIIAATNDFNIYFCIGTDGYGSVYRAELPSDKVVALKKLITLRRRNLLLTRVSEMRSSF</sequence>
<dbReference type="AlphaFoldDB" id="A0A1R3GL72"/>
<comment type="catalytic activity">
    <reaction evidence="8">
        <text>L-seryl-[protein] + ATP = O-phospho-L-seryl-[protein] + ADP + H(+)</text>
        <dbReference type="Rhea" id="RHEA:17989"/>
        <dbReference type="Rhea" id="RHEA-COMP:9863"/>
        <dbReference type="Rhea" id="RHEA-COMP:11604"/>
        <dbReference type="ChEBI" id="CHEBI:15378"/>
        <dbReference type="ChEBI" id="CHEBI:29999"/>
        <dbReference type="ChEBI" id="CHEBI:30616"/>
        <dbReference type="ChEBI" id="CHEBI:83421"/>
        <dbReference type="ChEBI" id="CHEBI:456216"/>
        <dbReference type="EC" id="2.7.11.1"/>
    </reaction>
</comment>
<dbReference type="Gene3D" id="3.30.200.20">
    <property type="entry name" value="Phosphorylase Kinase, domain 1"/>
    <property type="match status" value="1"/>
</dbReference>
<keyword evidence="10" id="KW-1185">Reference proteome</keyword>
<gene>
    <name evidence="9" type="ORF">COLO4_34359</name>
</gene>
<keyword evidence="2" id="KW-0723">Serine/threonine-protein kinase</keyword>
<comment type="catalytic activity">
    <reaction evidence="7">
        <text>L-threonyl-[protein] + ATP = O-phospho-L-threonyl-[protein] + ADP + H(+)</text>
        <dbReference type="Rhea" id="RHEA:46608"/>
        <dbReference type="Rhea" id="RHEA-COMP:11060"/>
        <dbReference type="Rhea" id="RHEA-COMP:11605"/>
        <dbReference type="ChEBI" id="CHEBI:15378"/>
        <dbReference type="ChEBI" id="CHEBI:30013"/>
        <dbReference type="ChEBI" id="CHEBI:30616"/>
        <dbReference type="ChEBI" id="CHEBI:61977"/>
        <dbReference type="ChEBI" id="CHEBI:456216"/>
        <dbReference type="EC" id="2.7.11.1"/>
    </reaction>
</comment>
<dbReference type="STRING" id="93759.A0A1R3GL72"/>
<dbReference type="PANTHER" id="PTHR48005:SF16">
    <property type="entry name" value="MDIS1-INTERACTING RECEPTOR LIKE KINASE 2-LIKE ISOFORM X1"/>
    <property type="match status" value="1"/>
</dbReference>
<dbReference type="OrthoDB" id="989293at2759"/>
<evidence type="ECO:0000256" key="4">
    <source>
        <dbReference type="ARBA" id="ARBA00022741"/>
    </source>
</evidence>
<evidence type="ECO:0000256" key="3">
    <source>
        <dbReference type="ARBA" id="ARBA00022679"/>
    </source>
</evidence>
<evidence type="ECO:0000256" key="6">
    <source>
        <dbReference type="ARBA" id="ARBA00022840"/>
    </source>
</evidence>
<evidence type="ECO:0000256" key="7">
    <source>
        <dbReference type="ARBA" id="ARBA00047899"/>
    </source>
</evidence>
<dbReference type="PANTHER" id="PTHR48005">
    <property type="entry name" value="LEUCINE RICH REPEAT KINASE 2"/>
    <property type="match status" value="1"/>
</dbReference>
<organism evidence="9 10">
    <name type="scientific">Corchorus olitorius</name>
    <dbReference type="NCBI Taxonomy" id="93759"/>
    <lineage>
        <taxon>Eukaryota</taxon>
        <taxon>Viridiplantae</taxon>
        <taxon>Streptophyta</taxon>
        <taxon>Embryophyta</taxon>
        <taxon>Tracheophyta</taxon>
        <taxon>Spermatophyta</taxon>
        <taxon>Magnoliopsida</taxon>
        <taxon>eudicotyledons</taxon>
        <taxon>Gunneridae</taxon>
        <taxon>Pentapetalae</taxon>
        <taxon>rosids</taxon>
        <taxon>malvids</taxon>
        <taxon>Malvales</taxon>
        <taxon>Malvaceae</taxon>
        <taxon>Grewioideae</taxon>
        <taxon>Apeibeae</taxon>
        <taxon>Corchorus</taxon>
    </lineage>
</organism>
<proteinExistence type="predicted"/>
<dbReference type="EC" id="2.7.11.1" evidence="1"/>
<keyword evidence="3" id="KW-0808">Transferase</keyword>
<name>A0A1R3GL72_9ROSI</name>
<evidence type="ECO:0000256" key="5">
    <source>
        <dbReference type="ARBA" id="ARBA00022777"/>
    </source>
</evidence>
<dbReference type="InterPro" id="IPR051420">
    <property type="entry name" value="Ser_Thr_Kinases_DiverseReg"/>
</dbReference>
<comment type="caution">
    <text evidence="9">The sequence shown here is derived from an EMBL/GenBank/DDBJ whole genome shotgun (WGS) entry which is preliminary data.</text>
</comment>
<keyword evidence="5" id="KW-0418">Kinase</keyword>
<dbReference type="GO" id="GO:0005524">
    <property type="term" value="F:ATP binding"/>
    <property type="evidence" value="ECO:0007669"/>
    <property type="project" value="UniProtKB-KW"/>
</dbReference>
<evidence type="ECO:0000256" key="2">
    <source>
        <dbReference type="ARBA" id="ARBA00022527"/>
    </source>
</evidence>
<dbReference type="SUPFAM" id="SSF56112">
    <property type="entry name" value="Protein kinase-like (PK-like)"/>
    <property type="match status" value="1"/>
</dbReference>
<keyword evidence="4" id="KW-0547">Nucleotide-binding</keyword>
<evidence type="ECO:0000256" key="8">
    <source>
        <dbReference type="ARBA" id="ARBA00048679"/>
    </source>
</evidence>
<dbReference type="InterPro" id="IPR011009">
    <property type="entry name" value="Kinase-like_dom_sf"/>
</dbReference>
<evidence type="ECO:0000313" key="9">
    <source>
        <dbReference type="EMBL" id="OMO58848.1"/>
    </source>
</evidence>
<dbReference type="GO" id="GO:0004674">
    <property type="term" value="F:protein serine/threonine kinase activity"/>
    <property type="evidence" value="ECO:0007669"/>
    <property type="project" value="UniProtKB-KW"/>
</dbReference>
<evidence type="ECO:0000313" key="10">
    <source>
        <dbReference type="Proteomes" id="UP000187203"/>
    </source>
</evidence>
<reference evidence="10" key="1">
    <citation type="submission" date="2013-09" db="EMBL/GenBank/DDBJ databases">
        <title>Corchorus olitorius genome sequencing.</title>
        <authorList>
            <person name="Alam M."/>
            <person name="Haque M.S."/>
            <person name="Islam M.S."/>
            <person name="Emdad E.M."/>
            <person name="Islam M.M."/>
            <person name="Ahmed B."/>
            <person name="Halim A."/>
            <person name="Hossen Q.M.M."/>
            <person name="Hossain M.Z."/>
            <person name="Ahmed R."/>
            <person name="Khan M.M."/>
            <person name="Islam R."/>
            <person name="Rashid M.M."/>
            <person name="Khan S.A."/>
            <person name="Rahman M.S."/>
            <person name="Alam M."/>
            <person name="Yahiya A.S."/>
            <person name="Khan M.S."/>
            <person name="Azam M.S."/>
            <person name="Haque T."/>
            <person name="Lashkar M.Z.H."/>
            <person name="Akhand A.I."/>
            <person name="Morshed G."/>
            <person name="Roy S."/>
            <person name="Uddin K.S."/>
            <person name="Rabeya T."/>
            <person name="Hossain A.S."/>
            <person name="Chowdhury A."/>
            <person name="Snigdha A.R."/>
            <person name="Mortoza M.S."/>
            <person name="Matin S.A."/>
            <person name="Hoque S.M.E."/>
            <person name="Islam M.K."/>
            <person name="Roy D.K."/>
            <person name="Haider R."/>
            <person name="Moosa M.M."/>
            <person name="Elias S.M."/>
            <person name="Hasan A.M."/>
            <person name="Jahan S."/>
            <person name="Shafiuddin M."/>
            <person name="Mahmood N."/>
            <person name="Shommy N.S."/>
        </authorList>
    </citation>
    <scope>NUCLEOTIDE SEQUENCE [LARGE SCALE GENOMIC DNA]</scope>
    <source>
        <strain evidence="10">cv. O-4</strain>
    </source>
</reference>
<evidence type="ECO:0000256" key="1">
    <source>
        <dbReference type="ARBA" id="ARBA00012513"/>
    </source>
</evidence>
<dbReference type="EMBL" id="AWUE01022307">
    <property type="protein sequence ID" value="OMO58848.1"/>
    <property type="molecule type" value="Genomic_DNA"/>
</dbReference>
<accession>A0A1R3GL72</accession>
<keyword evidence="6" id="KW-0067">ATP-binding</keyword>